<proteinExistence type="predicted"/>
<dbReference type="AlphaFoldDB" id="A0A0F9NIV3"/>
<comment type="caution">
    <text evidence="1">The sequence shown here is derived from an EMBL/GenBank/DDBJ whole genome shotgun (WGS) entry which is preliminary data.</text>
</comment>
<organism evidence="1">
    <name type="scientific">marine sediment metagenome</name>
    <dbReference type="NCBI Taxonomy" id="412755"/>
    <lineage>
        <taxon>unclassified sequences</taxon>
        <taxon>metagenomes</taxon>
        <taxon>ecological metagenomes</taxon>
    </lineage>
</organism>
<dbReference type="EMBL" id="LAZR01003487">
    <property type="protein sequence ID" value="KKN17794.1"/>
    <property type="molecule type" value="Genomic_DNA"/>
</dbReference>
<accession>A0A0F9NIV3</accession>
<evidence type="ECO:0000313" key="1">
    <source>
        <dbReference type="EMBL" id="KKN17794.1"/>
    </source>
</evidence>
<sequence length="327" mass="38255">MEQELEGVADDEILEELYEDLDDDILKYQESDFLLKHTKQRIRKKLGMNLIVTGESGRGKSFFGLRFLERWNKERFKEEFPSNHVCNTIEEAVILVRGFKRAGEGILIEELSVHAGSRASMTTQNRLFNMFLDICRMKQAVIVGNCPHISFVDKHYSMMAQAWVNVSRVDFKRKIVVARAYWIQTSPFRSEPYKHRYLNDEGDEVDICYMRKPSDKLCKEYEKLKGKSNDSIFETVVLRLQKDNQEKLKQIGHKFLSPREKEAYELKLEGNTSKEAAKIMGLKDARTYTAYILSAKKKIKSPEYRRELKALNEKWGKSKQDTRQDAN</sequence>
<reference evidence="1" key="1">
    <citation type="journal article" date="2015" name="Nature">
        <title>Complex archaea that bridge the gap between prokaryotes and eukaryotes.</title>
        <authorList>
            <person name="Spang A."/>
            <person name="Saw J.H."/>
            <person name="Jorgensen S.L."/>
            <person name="Zaremba-Niedzwiedzka K."/>
            <person name="Martijn J."/>
            <person name="Lind A.E."/>
            <person name="van Eijk R."/>
            <person name="Schleper C."/>
            <person name="Guy L."/>
            <person name="Ettema T.J."/>
        </authorList>
    </citation>
    <scope>NUCLEOTIDE SEQUENCE</scope>
</reference>
<protein>
    <submittedName>
        <fullName evidence="1">Uncharacterized protein</fullName>
    </submittedName>
</protein>
<name>A0A0F9NIV3_9ZZZZ</name>
<gene>
    <name evidence="1" type="ORF">LCGC14_0962170</name>
</gene>